<evidence type="ECO:0000313" key="7">
    <source>
        <dbReference type="EMBL" id="BDB96169.1"/>
    </source>
</evidence>
<evidence type="ECO:0000256" key="5">
    <source>
        <dbReference type="RuleBase" id="RU362028"/>
    </source>
</evidence>
<protein>
    <recommendedName>
        <fullName evidence="5">Pseudouridine synthase</fullName>
        <ecNumber evidence="5">5.4.99.-</ecNumber>
    </recommendedName>
</protein>
<keyword evidence="8" id="KW-1185">Reference proteome</keyword>
<evidence type="ECO:0000256" key="4">
    <source>
        <dbReference type="PROSITE-ProRule" id="PRU00182"/>
    </source>
</evidence>
<sequence length="311" mass="34348">MEDERAPVRVDIFLHGAAPEVSRSRIQSLIKSGNVCVCGNVIAECDYRVRSGDVIKLFIPDPEKCGLIPEEIPIEVVYEDEDVLIINKAAGMVVHPGAGNIRGTLVNALLSHCGEALSGISGEQKPGIVHRLDKETSGLMAVAKNDFSHTEICKQFETRDIKRTYWAITIGVPTRPMGVIETFIGRHHINRKKMAVVTVGGKRAVTNYKVIKSIASHSIVECALETGRTHQIRVHFSYMKTPILGDITYAPRKTHSIATKYGASMELRQGRHALHSKTLSFIHPRTKKRLDFQSGLPRDMSDICSTVFGIG</sequence>
<dbReference type="PROSITE" id="PS50889">
    <property type="entry name" value="S4"/>
    <property type="match status" value="1"/>
</dbReference>
<evidence type="ECO:0000313" key="8">
    <source>
        <dbReference type="Proteomes" id="UP001320209"/>
    </source>
</evidence>
<dbReference type="CDD" id="cd02869">
    <property type="entry name" value="PseudoU_synth_RluA_like"/>
    <property type="match status" value="1"/>
</dbReference>
<accession>A0ABN6L2Q6</accession>
<reference evidence="7" key="1">
    <citation type="submission" date="2021-10" db="EMBL/GenBank/DDBJ databases">
        <title>Genome Sequence of The Candidatus Hydrogeosomobacter endosymbioticus, an Intracellular Bacterial Symbiont of the Anaerobic Ciliate GW7.</title>
        <authorList>
            <person name="Shiohama Y."/>
            <person name="Shinzato N."/>
        </authorList>
    </citation>
    <scope>NUCLEOTIDE SEQUENCE [LARGE SCALE GENOMIC DNA]</scope>
    <source>
        <strain evidence="7">200920</strain>
    </source>
</reference>
<dbReference type="InterPro" id="IPR036986">
    <property type="entry name" value="S4_RNA-bd_sf"/>
</dbReference>
<proteinExistence type="inferred from homology"/>
<dbReference type="Proteomes" id="UP001320209">
    <property type="component" value="Chromosome"/>
</dbReference>
<name>A0ABN6L2Q6_9PROT</name>
<evidence type="ECO:0000256" key="2">
    <source>
        <dbReference type="ARBA" id="ARBA00023235"/>
    </source>
</evidence>
<dbReference type="SUPFAM" id="SSF55174">
    <property type="entry name" value="Alpha-L RNA-binding motif"/>
    <property type="match status" value="1"/>
</dbReference>
<comment type="catalytic activity">
    <reaction evidence="3">
        <text>uridine(1911/1915/1917) in 23S rRNA = pseudouridine(1911/1915/1917) in 23S rRNA</text>
        <dbReference type="Rhea" id="RHEA:42524"/>
        <dbReference type="Rhea" id="RHEA-COMP:10097"/>
        <dbReference type="Rhea" id="RHEA-COMP:10098"/>
        <dbReference type="ChEBI" id="CHEBI:65314"/>
        <dbReference type="ChEBI" id="CHEBI:65315"/>
        <dbReference type="EC" id="5.4.99.23"/>
    </reaction>
</comment>
<dbReference type="Gene3D" id="3.10.290.10">
    <property type="entry name" value="RNA-binding S4 domain"/>
    <property type="match status" value="1"/>
</dbReference>
<dbReference type="PANTHER" id="PTHR21600">
    <property type="entry name" value="MITOCHONDRIAL RNA PSEUDOURIDINE SYNTHASE"/>
    <property type="match status" value="1"/>
</dbReference>
<evidence type="ECO:0000256" key="3">
    <source>
        <dbReference type="ARBA" id="ARBA00036882"/>
    </source>
</evidence>
<dbReference type="EC" id="5.4.99.-" evidence="5"/>
<evidence type="ECO:0000259" key="6">
    <source>
        <dbReference type="Pfam" id="PF00849"/>
    </source>
</evidence>
<dbReference type="EMBL" id="AP025225">
    <property type="protein sequence ID" value="BDB96169.1"/>
    <property type="molecule type" value="Genomic_DNA"/>
</dbReference>
<comment type="similarity">
    <text evidence="1 5">Belongs to the pseudouridine synthase RluA family.</text>
</comment>
<dbReference type="Pfam" id="PF00849">
    <property type="entry name" value="PseudoU_synth_2"/>
    <property type="match status" value="1"/>
</dbReference>
<comment type="function">
    <text evidence="5">Responsible for synthesis of pseudouridine from uracil.</text>
</comment>
<keyword evidence="2 5" id="KW-0413">Isomerase</keyword>
<dbReference type="PANTHER" id="PTHR21600:SF44">
    <property type="entry name" value="RIBOSOMAL LARGE SUBUNIT PSEUDOURIDINE SYNTHASE D"/>
    <property type="match status" value="1"/>
</dbReference>
<dbReference type="InterPro" id="IPR006145">
    <property type="entry name" value="PsdUridine_synth_RsuA/RluA"/>
</dbReference>
<keyword evidence="4" id="KW-0694">RNA-binding</keyword>
<dbReference type="NCBIfam" id="TIGR00005">
    <property type="entry name" value="rluA_subfam"/>
    <property type="match status" value="1"/>
</dbReference>
<dbReference type="InterPro" id="IPR050188">
    <property type="entry name" value="RluA_PseudoU_synthase"/>
</dbReference>
<dbReference type="InterPro" id="IPR006225">
    <property type="entry name" value="PsdUridine_synth_RluC/D"/>
</dbReference>
<comment type="catalytic activity">
    <reaction evidence="5">
        <text>a uridine in RNA = a pseudouridine in RNA</text>
        <dbReference type="Rhea" id="RHEA:48348"/>
        <dbReference type="Rhea" id="RHEA-COMP:12068"/>
        <dbReference type="Rhea" id="RHEA-COMP:12069"/>
        <dbReference type="ChEBI" id="CHEBI:65314"/>
        <dbReference type="ChEBI" id="CHEBI:65315"/>
    </reaction>
</comment>
<dbReference type="InterPro" id="IPR020103">
    <property type="entry name" value="PsdUridine_synth_cat_dom_sf"/>
</dbReference>
<dbReference type="SUPFAM" id="SSF55120">
    <property type="entry name" value="Pseudouridine synthase"/>
    <property type="match status" value="1"/>
</dbReference>
<feature type="domain" description="Pseudouridine synthase RsuA/RluA-like" evidence="6">
    <location>
        <begin position="82"/>
        <end position="237"/>
    </location>
</feature>
<dbReference type="CDD" id="cd00165">
    <property type="entry name" value="S4"/>
    <property type="match status" value="1"/>
</dbReference>
<gene>
    <name evidence="7" type="ORF">HYD_3020</name>
</gene>
<dbReference type="Gene3D" id="3.30.2350.10">
    <property type="entry name" value="Pseudouridine synthase"/>
    <property type="match status" value="1"/>
</dbReference>
<organism evidence="7 8">
    <name type="scientific">Candidatus Hydrogenosomobacter endosymbioticus</name>
    <dbReference type="NCBI Taxonomy" id="2558174"/>
    <lineage>
        <taxon>Bacteria</taxon>
        <taxon>Pseudomonadati</taxon>
        <taxon>Pseudomonadota</taxon>
        <taxon>Alphaproteobacteria</taxon>
        <taxon>Holosporales</taxon>
        <taxon>Holosporaceae</taxon>
        <taxon>Candidatus Hydrogenosomobacter</taxon>
    </lineage>
</organism>
<evidence type="ECO:0000256" key="1">
    <source>
        <dbReference type="ARBA" id="ARBA00010876"/>
    </source>
</evidence>